<dbReference type="Proteomes" id="UP000036756">
    <property type="component" value="Unassembled WGS sequence"/>
</dbReference>
<evidence type="ECO:0000313" key="3">
    <source>
        <dbReference type="EMBL" id="KMT22614.1"/>
    </source>
</evidence>
<gene>
    <name evidence="3" type="ORF">CLCY_9c00450</name>
</gene>
<reference evidence="3 4" key="1">
    <citation type="submission" date="2015-06" db="EMBL/GenBank/DDBJ databases">
        <title>Draft genome sequence of the purine-degrading Clostridium cylindrosporum HC-1 (DSM 605).</title>
        <authorList>
            <person name="Poehlein A."/>
            <person name="Schiel-Bengelsdorf B."/>
            <person name="Bengelsdorf F."/>
            <person name="Daniel R."/>
            <person name="Duerre P."/>
        </authorList>
    </citation>
    <scope>NUCLEOTIDE SEQUENCE [LARGE SCALE GENOMIC DNA]</scope>
    <source>
        <strain evidence="3 4">DSM 605</strain>
    </source>
</reference>
<keyword evidence="4" id="KW-1185">Reference proteome</keyword>
<sequence length="368" mass="43162">MSKKCIVHIPFLIGGGQQPSGSQIRPMKIIQAFKNIGYDVDVVSGYAAERKEKIKMIRKNIKDGVKYDFLYAENYTEPTLLTESHHLPTHPFLDFSFFKCCKDHGIKIGLFYRDVYWRFDIYKESVGTFKTAVATTFFKYDLKKYNEFLNILYFSDRNMYHYLPFKFQGKIDELPPGIDTSVNKEQDAKPIDENGKINIFYVGGIGELYNMELLFEAVNKTEEVFLTVCCREGEWNTWKTKYEKYLNDRITIVHKSGDDLKPYMENADLLSLFFEPIEYRKFCVGVKMYEYMTYKRPLLSTKGTSMGTTVEKYDIGYNINYSLDELVDLFNKLKNNKSLLNEKINKIEEVFDDHTWEARARKVAKDLS</sequence>
<dbReference type="PATRIC" id="fig|1121307.3.peg.2628"/>
<organism evidence="3 4">
    <name type="scientific">Clostridium cylindrosporum DSM 605</name>
    <dbReference type="NCBI Taxonomy" id="1121307"/>
    <lineage>
        <taxon>Bacteria</taxon>
        <taxon>Bacillati</taxon>
        <taxon>Bacillota</taxon>
        <taxon>Clostridia</taxon>
        <taxon>Eubacteriales</taxon>
        <taxon>Clostridiaceae</taxon>
        <taxon>Clostridium</taxon>
    </lineage>
</organism>
<dbReference type="STRING" id="1121307.CLCY_9c00450"/>
<accession>A0A0J8DEG1</accession>
<dbReference type="PANTHER" id="PTHR46401:SF2">
    <property type="entry name" value="GLYCOSYLTRANSFERASE WBBK-RELATED"/>
    <property type="match status" value="1"/>
</dbReference>
<dbReference type="RefSeq" id="WP_048569822.1">
    <property type="nucleotide sequence ID" value="NZ_LFVU01000006.1"/>
</dbReference>
<dbReference type="Gene3D" id="3.40.50.2000">
    <property type="entry name" value="Glycogen Phosphorylase B"/>
    <property type="match status" value="1"/>
</dbReference>
<evidence type="ECO:0000313" key="4">
    <source>
        <dbReference type="Proteomes" id="UP000036756"/>
    </source>
</evidence>
<dbReference type="PANTHER" id="PTHR46401">
    <property type="entry name" value="GLYCOSYLTRANSFERASE WBBK-RELATED"/>
    <property type="match status" value="1"/>
</dbReference>
<proteinExistence type="predicted"/>
<dbReference type="GO" id="GO:0009103">
    <property type="term" value="P:lipopolysaccharide biosynthetic process"/>
    <property type="evidence" value="ECO:0007669"/>
    <property type="project" value="TreeGrafter"/>
</dbReference>
<comment type="caution">
    <text evidence="3">The sequence shown here is derived from an EMBL/GenBank/DDBJ whole genome shotgun (WGS) entry which is preliminary data.</text>
</comment>
<dbReference type="SUPFAM" id="SSF53756">
    <property type="entry name" value="UDP-Glycosyltransferase/glycogen phosphorylase"/>
    <property type="match status" value="1"/>
</dbReference>
<name>A0A0J8DEG1_CLOCY</name>
<protein>
    <submittedName>
        <fullName evidence="3">Putative glycosyl transferase</fullName>
    </submittedName>
</protein>
<dbReference type="OrthoDB" id="9801492at2"/>
<dbReference type="GO" id="GO:0016757">
    <property type="term" value="F:glycosyltransferase activity"/>
    <property type="evidence" value="ECO:0007669"/>
    <property type="project" value="TreeGrafter"/>
</dbReference>
<feature type="coiled-coil region" evidence="2">
    <location>
        <begin position="323"/>
        <end position="350"/>
    </location>
</feature>
<dbReference type="AlphaFoldDB" id="A0A0J8DEG1"/>
<evidence type="ECO:0000256" key="2">
    <source>
        <dbReference type="SAM" id="Coils"/>
    </source>
</evidence>
<evidence type="ECO:0000256" key="1">
    <source>
        <dbReference type="ARBA" id="ARBA00022679"/>
    </source>
</evidence>
<dbReference type="EMBL" id="LFVU01000006">
    <property type="protein sequence ID" value="KMT22614.1"/>
    <property type="molecule type" value="Genomic_DNA"/>
</dbReference>
<keyword evidence="1 3" id="KW-0808">Transferase</keyword>
<keyword evidence="2" id="KW-0175">Coiled coil</keyword>